<feature type="domain" description="4Fe-4S ferredoxin-type" evidence="8">
    <location>
        <begin position="55"/>
        <end position="123"/>
    </location>
</feature>
<dbReference type="AlphaFoldDB" id="I4D0H1"/>
<gene>
    <name evidence="9" type="ordered locus">Desaci_0221</name>
</gene>
<keyword evidence="3" id="KW-0677">Repeat</keyword>
<dbReference type="GO" id="GO:0051539">
    <property type="term" value="F:4 iron, 4 sulfur cluster binding"/>
    <property type="evidence" value="ECO:0007669"/>
    <property type="project" value="UniProtKB-UniRule"/>
</dbReference>
<dbReference type="InterPro" id="IPR017900">
    <property type="entry name" value="4Fe4S_Fe_S_CS"/>
</dbReference>
<dbReference type="STRING" id="646529.Desaci_0221"/>
<keyword evidence="10" id="KW-1185">Reference proteome</keyword>
<protein>
    <recommendedName>
        <fullName evidence="6">Glycolate oxidase iron-sulfur subunit</fullName>
        <ecNumber evidence="6">1.1.99.14</ecNumber>
    </recommendedName>
</protein>
<evidence type="ECO:0000256" key="5">
    <source>
        <dbReference type="ARBA" id="ARBA00023014"/>
    </source>
</evidence>
<dbReference type="Proteomes" id="UP000002892">
    <property type="component" value="Chromosome"/>
</dbReference>
<keyword evidence="1 6" id="KW-0004">4Fe-4S</keyword>
<dbReference type="Gene3D" id="1.10.1060.10">
    <property type="entry name" value="Alpha-helical ferredoxin"/>
    <property type="match status" value="1"/>
</dbReference>
<dbReference type="PROSITE" id="PS00198">
    <property type="entry name" value="4FE4S_FER_1"/>
    <property type="match status" value="1"/>
</dbReference>
<reference evidence="9 10" key="1">
    <citation type="journal article" date="2012" name="J. Bacteriol.">
        <title>Complete genome sequences of Desulfosporosinus orientis DSM765T, Desulfosporosinus youngiae DSM17734T, Desulfosporosinus meridiei DSM13257T, and Desulfosporosinus acidiphilus DSM22704T.</title>
        <authorList>
            <person name="Pester M."/>
            <person name="Brambilla E."/>
            <person name="Alazard D."/>
            <person name="Rattei T."/>
            <person name="Weinmaier T."/>
            <person name="Han J."/>
            <person name="Lucas S."/>
            <person name="Lapidus A."/>
            <person name="Cheng J.F."/>
            <person name="Goodwin L."/>
            <person name="Pitluck S."/>
            <person name="Peters L."/>
            <person name="Ovchinnikova G."/>
            <person name="Teshima H."/>
            <person name="Detter J.C."/>
            <person name="Han C.S."/>
            <person name="Tapia R."/>
            <person name="Land M.L."/>
            <person name="Hauser L."/>
            <person name="Kyrpides N.C."/>
            <person name="Ivanova N.N."/>
            <person name="Pagani I."/>
            <person name="Huntmann M."/>
            <person name="Wei C.L."/>
            <person name="Davenport K.W."/>
            <person name="Daligault H."/>
            <person name="Chain P.S."/>
            <person name="Chen A."/>
            <person name="Mavromatis K."/>
            <person name="Markowitz V."/>
            <person name="Szeto E."/>
            <person name="Mikhailova N."/>
            <person name="Pati A."/>
            <person name="Wagner M."/>
            <person name="Woyke T."/>
            <person name="Ollivier B."/>
            <person name="Klenk H.P."/>
            <person name="Spring S."/>
            <person name="Loy A."/>
        </authorList>
    </citation>
    <scope>NUCLEOTIDE SEQUENCE [LARGE SCALE GENOMIC DNA]</scope>
    <source>
        <strain evidence="10">DSM 22704 / JCM 16185 / SJ4</strain>
    </source>
</reference>
<dbReference type="InterPro" id="IPR017896">
    <property type="entry name" value="4Fe4S_Fe-S-bd"/>
</dbReference>
<comment type="catalytic activity">
    <reaction evidence="6">
        <text>(R)-lactate + A = pyruvate + AH2</text>
        <dbReference type="Rhea" id="RHEA:15089"/>
        <dbReference type="ChEBI" id="CHEBI:13193"/>
        <dbReference type="ChEBI" id="CHEBI:15361"/>
        <dbReference type="ChEBI" id="CHEBI:16004"/>
        <dbReference type="ChEBI" id="CHEBI:17499"/>
    </reaction>
</comment>
<dbReference type="EC" id="1.1.99.14" evidence="6"/>
<keyword evidence="4 6" id="KW-0408">Iron</keyword>
<keyword evidence="6" id="KW-0813">Transport</keyword>
<keyword evidence="5 6" id="KW-0411">Iron-sulfur</keyword>
<dbReference type="HOGENOM" id="CLU_023081_0_1_9"/>
<dbReference type="KEGG" id="dai:Desaci_0221"/>
<dbReference type="GO" id="GO:0046872">
    <property type="term" value="F:metal ion binding"/>
    <property type="evidence" value="ECO:0007669"/>
    <property type="project" value="UniProtKB-UniRule"/>
</dbReference>
<dbReference type="Pfam" id="PF13183">
    <property type="entry name" value="Fer4_8"/>
    <property type="match status" value="1"/>
</dbReference>
<evidence type="ECO:0000256" key="1">
    <source>
        <dbReference type="ARBA" id="ARBA00022485"/>
    </source>
</evidence>
<proteinExistence type="predicted"/>
<dbReference type="eggNOG" id="COG0247">
    <property type="taxonomic scope" value="Bacteria"/>
</dbReference>
<feature type="domain" description="Cysteine-rich" evidence="7">
    <location>
        <begin position="216"/>
        <end position="301"/>
    </location>
</feature>
<keyword evidence="6" id="KW-0249">Electron transport</keyword>
<evidence type="ECO:0000256" key="2">
    <source>
        <dbReference type="ARBA" id="ARBA00022723"/>
    </source>
</evidence>
<feature type="domain" description="Cysteine-rich" evidence="7">
    <location>
        <begin position="350"/>
        <end position="434"/>
    </location>
</feature>
<sequence length="460" mass="51262">MKRGFTCKNMFQQLKYPCNLATGVVKVNLSGLWSDNLAEKGEISVGVLTEVYEMLNTCNKCGGCHTACKTYKLTGAEEMSTRGRIQLIKAVADGKLEPNEEYEDAIMSCLLCGECAVTCPNGVHGNELVMAARRDLKLRKGIKPFAKSFALNTLASSKRLGMGFRLFGGMGKSVLNKIDGMDYFRGIDIRNFPTAKKPFLEQVPEKITVQHPKHKVGFYVGCFLNYSLDQTAHSVVKVLTKNDCDVIIPKDQVCCGLPQYCYGDFETAKRNARKTIDTFLDKYKDVEVVLSACASCASMLKHDYLKLFADEPSYLPKVERFCEKVVEFSEYMAKIGVDQSKLHNSSPLTVTYHDPCHMVRGLKVTKQPRQLLQMVPRVEYKEMFEANRCCGAAGLVQAFYHEVSTDITDQKTQNIKDTNADLVATSCPACMLRLQGGINKAGQKQKVVHVADLMANAYED</sequence>
<accession>I4D0H1</accession>
<dbReference type="SUPFAM" id="SSF46548">
    <property type="entry name" value="alpha-helical ferredoxin"/>
    <property type="match status" value="1"/>
</dbReference>
<dbReference type="InterPro" id="IPR004017">
    <property type="entry name" value="Cys_rich_dom"/>
</dbReference>
<comment type="function">
    <text evidence="6">Component of a complex that catalyzes the oxidation of glycolate to glyoxylate.</text>
</comment>
<dbReference type="InterPro" id="IPR012257">
    <property type="entry name" value="Glc_ox_4Fe-4S"/>
</dbReference>
<dbReference type="PIRSF" id="PIRSF000139">
    <property type="entry name" value="Glc_ox_4Fe-4S"/>
    <property type="match status" value="1"/>
</dbReference>
<dbReference type="GO" id="GO:0019154">
    <property type="term" value="F:glycolate dehydrogenase activity"/>
    <property type="evidence" value="ECO:0007669"/>
    <property type="project" value="UniProtKB-EC"/>
</dbReference>
<dbReference type="EMBL" id="CP003639">
    <property type="protein sequence ID" value="AFM39295.1"/>
    <property type="molecule type" value="Genomic_DNA"/>
</dbReference>
<evidence type="ECO:0000259" key="7">
    <source>
        <dbReference type="Pfam" id="PF02754"/>
    </source>
</evidence>
<name>I4D0H1_DESAJ</name>
<evidence type="ECO:0000313" key="9">
    <source>
        <dbReference type="EMBL" id="AFM39295.1"/>
    </source>
</evidence>
<comment type="catalytic activity">
    <reaction evidence="6">
        <text>glycolate + A = glyoxylate + AH2</text>
        <dbReference type="Rhea" id="RHEA:21264"/>
        <dbReference type="ChEBI" id="CHEBI:13193"/>
        <dbReference type="ChEBI" id="CHEBI:17499"/>
        <dbReference type="ChEBI" id="CHEBI:29805"/>
        <dbReference type="ChEBI" id="CHEBI:36655"/>
        <dbReference type="EC" id="1.1.99.14"/>
    </reaction>
</comment>
<evidence type="ECO:0000256" key="3">
    <source>
        <dbReference type="ARBA" id="ARBA00022737"/>
    </source>
</evidence>
<comment type="cofactor">
    <cofactor evidence="6">
        <name>[4Fe-4S] cluster</name>
        <dbReference type="ChEBI" id="CHEBI:49883"/>
    </cofactor>
    <text evidence="6">Binds 2 [4Fe-4S] clusters.</text>
</comment>
<evidence type="ECO:0000313" key="10">
    <source>
        <dbReference type="Proteomes" id="UP000002892"/>
    </source>
</evidence>
<dbReference type="Pfam" id="PF02754">
    <property type="entry name" value="CCG"/>
    <property type="match status" value="2"/>
</dbReference>
<evidence type="ECO:0000259" key="8">
    <source>
        <dbReference type="Pfam" id="PF13183"/>
    </source>
</evidence>
<keyword evidence="2 6" id="KW-0479">Metal-binding</keyword>
<evidence type="ECO:0000256" key="4">
    <source>
        <dbReference type="ARBA" id="ARBA00023004"/>
    </source>
</evidence>
<organism evidence="9 10">
    <name type="scientific">Desulfosporosinus acidiphilus (strain DSM 22704 / JCM 16185 / SJ4)</name>
    <dbReference type="NCBI Taxonomy" id="646529"/>
    <lineage>
        <taxon>Bacteria</taxon>
        <taxon>Bacillati</taxon>
        <taxon>Bacillota</taxon>
        <taxon>Clostridia</taxon>
        <taxon>Eubacteriales</taxon>
        <taxon>Desulfitobacteriaceae</taxon>
        <taxon>Desulfosporosinus</taxon>
    </lineage>
</organism>
<evidence type="ECO:0000256" key="6">
    <source>
        <dbReference type="PIRNR" id="PIRNR000139"/>
    </source>
</evidence>
<dbReference type="PANTHER" id="PTHR32479">
    <property type="entry name" value="GLYCOLATE OXIDASE IRON-SULFUR SUBUNIT"/>
    <property type="match status" value="1"/>
</dbReference>
<dbReference type="InterPro" id="IPR009051">
    <property type="entry name" value="Helical_ferredxn"/>
</dbReference>
<dbReference type="PANTHER" id="PTHR32479:SF20">
    <property type="entry name" value="GLYCOLATE OXIDASE IRON-SULFUR SUBUNIT"/>
    <property type="match status" value="1"/>
</dbReference>